<feature type="region of interest" description="Disordered" evidence="1">
    <location>
        <begin position="38"/>
        <end position="80"/>
    </location>
</feature>
<evidence type="ECO:0000256" key="1">
    <source>
        <dbReference type="SAM" id="MobiDB-lite"/>
    </source>
</evidence>
<gene>
    <name evidence="2" type="ORF">AVEN_33464_1</name>
</gene>
<protein>
    <submittedName>
        <fullName evidence="2">Uncharacterized protein</fullName>
    </submittedName>
</protein>
<evidence type="ECO:0000313" key="2">
    <source>
        <dbReference type="EMBL" id="GBM88952.1"/>
    </source>
</evidence>
<sequence>MDLVILNRRHLWMTSELAPPFPISAPHQREGVWPLRMSQRAAGPTHGESSVESGFEPATLRSRGRDLTTRPPRPTEGEGLVIKTQMESWITLLQTIFAHFQQLS</sequence>
<dbReference type="EMBL" id="BGPR01110390">
    <property type="protein sequence ID" value="GBM88952.1"/>
    <property type="molecule type" value="Genomic_DNA"/>
</dbReference>
<proteinExistence type="predicted"/>
<comment type="caution">
    <text evidence="2">The sequence shown here is derived from an EMBL/GenBank/DDBJ whole genome shotgun (WGS) entry which is preliminary data.</text>
</comment>
<accession>A0A4Y2JI16</accession>
<dbReference type="AlphaFoldDB" id="A0A4Y2JI16"/>
<feature type="compositionally biased region" description="Basic and acidic residues" evidence="1">
    <location>
        <begin position="63"/>
        <end position="76"/>
    </location>
</feature>
<reference evidence="2 3" key="1">
    <citation type="journal article" date="2019" name="Sci. Rep.">
        <title>Orb-weaving spider Araneus ventricosus genome elucidates the spidroin gene catalogue.</title>
        <authorList>
            <person name="Kono N."/>
            <person name="Nakamura H."/>
            <person name="Ohtoshi R."/>
            <person name="Moran D.A.P."/>
            <person name="Shinohara A."/>
            <person name="Yoshida Y."/>
            <person name="Fujiwara M."/>
            <person name="Mori M."/>
            <person name="Tomita M."/>
            <person name="Arakawa K."/>
        </authorList>
    </citation>
    <scope>NUCLEOTIDE SEQUENCE [LARGE SCALE GENOMIC DNA]</scope>
</reference>
<dbReference type="Proteomes" id="UP000499080">
    <property type="component" value="Unassembled WGS sequence"/>
</dbReference>
<organism evidence="2 3">
    <name type="scientific">Araneus ventricosus</name>
    <name type="common">Orbweaver spider</name>
    <name type="synonym">Epeira ventricosa</name>
    <dbReference type="NCBI Taxonomy" id="182803"/>
    <lineage>
        <taxon>Eukaryota</taxon>
        <taxon>Metazoa</taxon>
        <taxon>Ecdysozoa</taxon>
        <taxon>Arthropoda</taxon>
        <taxon>Chelicerata</taxon>
        <taxon>Arachnida</taxon>
        <taxon>Araneae</taxon>
        <taxon>Araneomorphae</taxon>
        <taxon>Entelegynae</taxon>
        <taxon>Araneoidea</taxon>
        <taxon>Araneidae</taxon>
        <taxon>Araneus</taxon>
    </lineage>
</organism>
<evidence type="ECO:0000313" key="3">
    <source>
        <dbReference type="Proteomes" id="UP000499080"/>
    </source>
</evidence>
<name>A0A4Y2JI16_ARAVE</name>
<keyword evidence="3" id="KW-1185">Reference proteome</keyword>